<dbReference type="STRING" id="1121331.SAMN02745248_02360"/>
<dbReference type="AlphaFoldDB" id="A0A1M6RT30"/>
<sequence>MKKNKSYGPSIRGYLDESLNSKMTFYKDGEDYTPLGDNIGDEIVTNNISYSEFDYTYDNSDHEQF</sequence>
<dbReference type="RefSeq" id="WP_072904276.1">
    <property type="nucleotide sequence ID" value="NZ_FRAD01000024.1"/>
</dbReference>
<accession>A0A1M6RT30</accession>
<dbReference type="OrthoDB" id="1911092at2"/>
<dbReference type="Proteomes" id="UP000183952">
    <property type="component" value="Unassembled WGS sequence"/>
</dbReference>
<proteinExistence type="predicted"/>
<name>A0A1M6RT30_9CLOT</name>
<protein>
    <submittedName>
        <fullName evidence="1">Uncharacterized protein</fullName>
    </submittedName>
</protein>
<dbReference type="EMBL" id="FRAD01000024">
    <property type="protein sequence ID" value="SHK35596.1"/>
    <property type="molecule type" value="Genomic_DNA"/>
</dbReference>
<organism evidence="1 2">
    <name type="scientific">Hathewaya proteolytica DSM 3090</name>
    <dbReference type="NCBI Taxonomy" id="1121331"/>
    <lineage>
        <taxon>Bacteria</taxon>
        <taxon>Bacillati</taxon>
        <taxon>Bacillota</taxon>
        <taxon>Clostridia</taxon>
        <taxon>Eubacteriales</taxon>
        <taxon>Clostridiaceae</taxon>
        <taxon>Hathewaya</taxon>
    </lineage>
</organism>
<gene>
    <name evidence="1" type="ORF">SAMN02745248_02360</name>
</gene>
<evidence type="ECO:0000313" key="1">
    <source>
        <dbReference type="EMBL" id="SHK35596.1"/>
    </source>
</evidence>
<keyword evidence="2" id="KW-1185">Reference proteome</keyword>
<reference evidence="1 2" key="1">
    <citation type="submission" date="2016-11" db="EMBL/GenBank/DDBJ databases">
        <authorList>
            <person name="Jaros S."/>
            <person name="Januszkiewicz K."/>
            <person name="Wedrychowicz H."/>
        </authorList>
    </citation>
    <scope>NUCLEOTIDE SEQUENCE [LARGE SCALE GENOMIC DNA]</scope>
    <source>
        <strain evidence="1 2">DSM 3090</strain>
    </source>
</reference>
<evidence type="ECO:0000313" key="2">
    <source>
        <dbReference type="Proteomes" id="UP000183952"/>
    </source>
</evidence>